<dbReference type="Pfam" id="PF00107">
    <property type="entry name" value="ADH_zinc_N"/>
    <property type="match status" value="1"/>
</dbReference>
<evidence type="ECO:0000313" key="12">
    <source>
        <dbReference type="EMBL" id="TPX16910.1"/>
    </source>
</evidence>
<dbReference type="EC" id="1.1.1.9" evidence="8"/>
<evidence type="ECO:0000256" key="1">
    <source>
        <dbReference type="ARBA" id="ARBA00001947"/>
    </source>
</evidence>
<reference evidence="12 13" key="1">
    <citation type="submission" date="2019-06" db="EMBL/GenBank/DDBJ databases">
        <title>Draft genome sequence of the filamentous fungus Phialemoniopsis curvata isolated from diesel fuel.</title>
        <authorList>
            <person name="Varaljay V.A."/>
            <person name="Lyon W.J."/>
            <person name="Crouch A.L."/>
            <person name="Drake C.E."/>
            <person name="Hollomon J.M."/>
            <person name="Nadeau L.J."/>
            <person name="Nunn H.S."/>
            <person name="Stevenson B.S."/>
            <person name="Bojanowski C.L."/>
            <person name="Crookes-Goodson W.J."/>
        </authorList>
    </citation>
    <scope>NUCLEOTIDE SEQUENCE [LARGE SCALE GENOMIC DNA]</scope>
    <source>
        <strain evidence="12 13">D216</strain>
    </source>
</reference>
<keyword evidence="5" id="KW-0560">Oxidoreductase</keyword>
<dbReference type="InterPro" id="IPR013149">
    <property type="entry name" value="ADH-like_C"/>
</dbReference>
<keyword evidence="13" id="KW-1185">Reference proteome</keyword>
<evidence type="ECO:0000259" key="11">
    <source>
        <dbReference type="SMART" id="SM00829"/>
    </source>
</evidence>
<evidence type="ECO:0000256" key="9">
    <source>
        <dbReference type="ARBA" id="ARBA00030139"/>
    </source>
</evidence>
<dbReference type="Gene3D" id="3.90.180.10">
    <property type="entry name" value="Medium-chain alcohol dehydrogenases, catalytic domain"/>
    <property type="match status" value="1"/>
</dbReference>
<dbReference type="GeneID" id="41970919"/>
<evidence type="ECO:0000256" key="8">
    <source>
        <dbReference type="ARBA" id="ARBA00026119"/>
    </source>
</evidence>
<dbReference type="RefSeq" id="XP_030998621.1">
    <property type="nucleotide sequence ID" value="XM_031137776.1"/>
</dbReference>
<dbReference type="Gene3D" id="3.40.50.720">
    <property type="entry name" value="NAD(P)-binding Rossmann-like Domain"/>
    <property type="match status" value="1"/>
</dbReference>
<dbReference type="PROSITE" id="PS00059">
    <property type="entry name" value="ADH_ZINC"/>
    <property type="match status" value="1"/>
</dbReference>
<dbReference type="STRING" id="1093900.A0A507BJT8"/>
<dbReference type="PANTHER" id="PTHR43161:SF9">
    <property type="entry name" value="SORBITOL DEHYDROGENASE"/>
    <property type="match status" value="1"/>
</dbReference>
<dbReference type="GO" id="GO:0003939">
    <property type="term" value="F:L-iditol 2-dehydrogenase (NAD+) activity"/>
    <property type="evidence" value="ECO:0007669"/>
    <property type="project" value="TreeGrafter"/>
</dbReference>
<evidence type="ECO:0000313" key="13">
    <source>
        <dbReference type="Proteomes" id="UP000319257"/>
    </source>
</evidence>
<evidence type="ECO:0000256" key="6">
    <source>
        <dbReference type="ARBA" id="ARBA00024843"/>
    </source>
</evidence>
<dbReference type="GO" id="GO:0008270">
    <property type="term" value="F:zinc ion binding"/>
    <property type="evidence" value="ECO:0007669"/>
    <property type="project" value="InterPro"/>
</dbReference>
<dbReference type="InterPro" id="IPR020843">
    <property type="entry name" value="ER"/>
</dbReference>
<protein>
    <recommendedName>
        <fullName evidence="8">D-xylulose reductase</fullName>
        <ecNumber evidence="8">1.1.1.9</ecNumber>
    </recommendedName>
    <alternativeName>
        <fullName evidence="9">Xylitol dehydrogenase A</fullName>
    </alternativeName>
</protein>
<feature type="domain" description="Enoyl reductase (ER)" evidence="11">
    <location>
        <begin position="5"/>
        <end position="353"/>
    </location>
</feature>
<dbReference type="EMBL" id="SKBQ01000015">
    <property type="protein sequence ID" value="TPX16910.1"/>
    <property type="molecule type" value="Genomic_DNA"/>
</dbReference>
<keyword evidence="4 10" id="KW-0862">Zinc</keyword>
<gene>
    <name evidence="12" type="ORF">E0L32_003472</name>
</gene>
<evidence type="ECO:0000256" key="10">
    <source>
        <dbReference type="RuleBase" id="RU361277"/>
    </source>
</evidence>
<dbReference type="GO" id="GO:0046526">
    <property type="term" value="F:D-xylulose reductase activity"/>
    <property type="evidence" value="ECO:0007669"/>
    <property type="project" value="UniProtKB-EC"/>
</dbReference>
<evidence type="ECO:0000256" key="3">
    <source>
        <dbReference type="ARBA" id="ARBA00022723"/>
    </source>
</evidence>
<name>A0A507BJT8_9PEZI</name>
<evidence type="ECO:0000256" key="2">
    <source>
        <dbReference type="ARBA" id="ARBA00008072"/>
    </source>
</evidence>
<sequence>MSLPTSNRALVWVGKRKLEVQQRPVVAPGEGEVLVKIMSTGICGSDCHNWESDSVSKQLVLGHESSGIIEQVGKNVTDRFVGQRVAVEPGNACMNCEFCLKGNPNVCANLKYCGMDPTDGTICQYYTCRTSMTVPIPDNVSWEEAGAIQPVAIAVQLSRRAALNVGQTMAIFGCGPLGLLVLAVAKSHGVKKIVMFDIEQSRTEFAEKYGADVGIATPKNTDPSVDSLTFVQNYAKEVISKHELGHGFDVVVEASGADICSQMGVFMLKAGGTMVQAGLGKPLTSVPFFQVTAKELTIKGTVRYTPGCFADAISLISRKLVDLKPLITSTYPLTKGAEAFEAQHARKDIKIIIMNQE</sequence>
<dbReference type="OrthoDB" id="1879366at2759"/>
<dbReference type="InterPro" id="IPR036291">
    <property type="entry name" value="NAD(P)-bd_dom_sf"/>
</dbReference>
<evidence type="ECO:0000256" key="7">
    <source>
        <dbReference type="ARBA" id="ARBA00025713"/>
    </source>
</evidence>
<comment type="cofactor">
    <cofactor evidence="1 10">
        <name>Zn(2+)</name>
        <dbReference type="ChEBI" id="CHEBI:29105"/>
    </cofactor>
</comment>
<comment type="caution">
    <text evidence="12">The sequence shown here is derived from an EMBL/GenBank/DDBJ whole genome shotgun (WGS) entry which is preliminary data.</text>
</comment>
<dbReference type="SUPFAM" id="SSF51735">
    <property type="entry name" value="NAD(P)-binding Rossmann-fold domains"/>
    <property type="match status" value="1"/>
</dbReference>
<keyword evidence="3 10" id="KW-0479">Metal-binding</keyword>
<dbReference type="PANTHER" id="PTHR43161">
    <property type="entry name" value="SORBITOL DEHYDROGENASE"/>
    <property type="match status" value="1"/>
</dbReference>
<dbReference type="AlphaFoldDB" id="A0A507BJT8"/>
<dbReference type="SMART" id="SM00829">
    <property type="entry name" value="PKS_ER"/>
    <property type="match status" value="1"/>
</dbReference>
<comment type="function">
    <text evidence="6">Xylitol dehydrogenase which catalyzes the conversion of xylitol to D-xylulose. Xylose is a major component of hemicelluloses such as xylan. Most fungi utilize D-xylose via three enzymatic reactions, xylose reductase (XR), xylitol dehydrogenase (XDH), and xylulokinase, to form xylulose 5-phosphate, which enters pentose phosphate pathway.</text>
</comment>
<accession>A0A507BJT8</accession>
<comment type="similarity">
    <text evidence="2 10">Belongs to the zinc-containing alcohol dehydrogenase family.</text>
</comment>
<dbReference type="InParanoid" id="A0A507BJT8"/>
<dbReference type="Pfam" id="PF08240">
    <property type="entry name" value="ADH_N"/>
    <property type="match status" value="1"/>
</dbReference>
<organism evidence="12 13">
    <name type="scientific">Thyridium curvatum</name>
    <dbReference type="NCBI Taxonomy" id="1093900"/>
    <lineage>
        <taxon>Eukaryota</taxon>
        <taxon>Fungi</taxon>
        <taxon>Dikarya</taxon>
        <taxon>Ascomycota</taxon>
        <taxon>Pezizomycotina</taxon>
        <taxon>Sordariomycetes</taxon>
        <taxon>Sordariomycetidae</taxon>
        <taxon>Thyridiales</taxon>
        <taxon>Thyridiaceae</taxon>
        <taxon>Thyridium</taxon>
    </lineage>
</organism>
<dbReference type="InterPro" id="IPR011032">
    <property type="entry name" value="GroES-like_sf"/>
</dbReference>
<dbReference type="InterPro" id="IPR013154">
    <property type="entry name" value="ADH-like_N"/>
</dbReference>
<dbReference type="GO" id="GO:0006062">
    <property type="term" value="P:sorbitol catabolic process"/>
    <property type="evidence" value="ECO:0007669"/>
    <property type="project" value="TreeGrafter"/>
</dbReference>
<comment type="pathway">
    <text evidence="7">Carbohydrate degradation; L-arabinose degradation via L-arabinitol; D-xylulose 5-phosphate from L-arabinose (fungal route): step 4/5.</text>
</comment>
<proteinExistence type="inferred from homology"/>
<dbReference type="Proteomes" id="UP000319257">
    <property type="component" value="Unassembled WGS sequence"/>
</dbReference>
<dbReference type="SUPFAM" id="SSF50129">
    <property type="entry name" value="GroES-like"/>
    <property type="match status" value="1"/>
</dbReference>
<evidence type="ECO:0000256" key="5">
    <source>
        <dbReference type="ARBA" id="ARBA00023002"/>
    </source>
</evidence>
<dbReference type="InterPro" id="IPR002328">
    <property type="entry name" value="ADH_Zn_CS"/>
</dbReference>
<evidence type="ECO:0000256" key="4">
    <source>
        <dbReference type="ARBA" id="ARBA00022833"/>
    </source>
</evidence>